<feature type="non-terminal residue" evidence="1">
    <location>
        <position position="1"/>
    </location>
</feature>
<name>A0A382K2T9_9ZZZZ</name>
<sequence length="38" mass="4195">ALEQVREHLASIGIVVEGQSEVEEGTKVGFRKLDKREG</sequence>
<gene>
    <name evidence="1" type="ORF">METZ01_LOCUS269845</name>
</gene>
<proteinExistence type="predicted"/>
<dbReference type="AlphaFoldDB" id="A0A382K2T9"/>
<protein>
    <submittedName>
        <fullName evidence="1">Uncharacterized protein</fullName>
    </submittedName>
</protein>
<evidence type="ECO:0000313" key="1">
    <source>
        <dbReference type="EMBL" id="SVC16991.1"/>
    </source>
</evidence>
<dbReference type="EMBL" id="UINC01077144">
    <property type="protein sequence ID" value="SVC16991.1"/>
    <property type="molecule type" value="Genomic_DNA"/>
</dbReference>
<accession>A0A382K2T9</accession>
<organism evidence="1">
    <name type="scientific">marine metagenome</name>
    <dbReference type="NCBI Taxonomy" id="408172"/>
    <lineage>
        <taxon>unclassified sequences</taxon>
        <taxon>metagenomes</taxon>
        <taxon>ecological metagenomes</taxon>
    </lineage>
</organism>
<reference evidence="1" key="1">
    <citation type="submission" date="2018-05" db="EMBL/GenBank/DDBJ databases">
        <authorList>
            <person name="Lanie J.A."/>
            <person name="Ng W.-L."/>
            <person name="Kazmierczak K.M."/>
            <person name="Andrzejewski T.M."/>
            <person name="Davidsen T.M."/>
            <person name="Wayne K.J."/>
            <person name="Tettelin H."/>
            <person name="Glass J.I."/>
            <person name="Rusch D."/>
            <person name="Podicherti R."/>
            <person name="Tsui H.-C.T."/>
            <person name="Winkler M.E."/>
        </authorList>
    </citation>
    <scope>NUCLEOTIDE SEQUENCE</scope>
</reference>